<reference evidence="1" key="1">
    <citation type="submission" date="2018-11" db="EMBL/GenBank/DDBJ databases">
        <authorList>
            <consortium name="Pathogen Informatics"/>
        </authorList>
    </citation>
    <scope>NUCLEOTIDE SEQUENCE</scope>
</reference>
<dbReference type="OrthoDB" id="10261753at2759"/>
<dbReference type="Proteomes" id="UP000784294">
    <property type="component" value="Unassembled WGS sequence"/>
</dbReference>
<name>A0A3S5C5V6_9PLAT</name>
<dbReference type="EMBL" id="CAAALY010254705">
    <property type="protein sequence ID" value="VEL37353.1"/>
    <property type="molecule type" value="Genomic_DNA"/>
</dbReference>
<proteinExistence type="predicted"/>
<evidence type="ECO:0000313" key="2">
    <source>
        <dbReference type="Proteomes" id="UP000784294"/>
    </source>
</evidence>
<evidence type="ECO:0000313" key="1">
    <source>
        <dbReference type="EMBL" id="VEL37353.1"/>
    </source>
</evidence>
<sequence length="112" mass="12564">MCGPFSLSFCIFIHSHVFKVKLGLLPQSARISKPDYRLNSWVTPPACARTDPENEVTFPMAEPLESETAAAKSAKQDDLIDKDDEAALQDARLWDAFKDEHRRGSGNRMNRG</sequence>
<protein>
    <submittedName>
        <fullName evidence="1">Uncharacterized protein</fullName>
    </submittedName>
</protein>
<dbReference type="AlphaFoldDB" id="A0A3S5C5V6"/>
<keyword evidence="2" id="KW-1185">Reference proteome</keyword>
<gene>
    <name evidence="1" type="ORF">PXEA_LOCUS30793</name>
</gene>
<comment type="caution">
    <text evidence="1">The sequence shown here is derived from an EMBL/GenBank/DDBJ whole genome shotgun (WGS) entry which is preliminary data.</text>
</comment>
<organism evidence="1 2">
    <name type="scientific">Protopolystoma xenopodis</name>
    <dbReference type="NCBI Taxonomy" id="117903"/>
    <lineage>
        <taxon>Eukaryota</taxon>
        <taxon>Metazoa</taxon>
        <taxon>Spiralia</taxon>
        <taxon>Lophotrochozoa</taxon>
        <taxon>Platyhelminthes</taxon>
        <taxon>Monogenea</taxon>
        <taxon>Polyopisthocotylea</taxon>
        <taxon>Polystomatidea</taxon>
        <taxon>Polystomatidae</taxon>
        <taxon>Protopolystoma</taxon>
    </lineage>
</organism>
<accession>A0A3S5C5V6</accession>